<dbReference type="Proteomes" id="UP001157910">
    <property type="component" value="Unassembled WGS sequence"/>
</dbReference>
<feature type="signal peptide" evidence="1">
    <location>
        <begin position="1"/>
        <end position="43"/>
    </location>
</feature>
<name>A0ABY1PZ54_9SPHN</name>
<evidence type="ECO:0000256" key="1">
    <source>
        <dbReference type="SAM" id="SignalP"/>
    </source>
</evidence>
<reference evidence="2 3" key="1">
    <citation type="submission" date="2017-05" db="EMBL/GenBank/DDBJ databases">
        <authorList>
            <person name="Varghese N."/>
            <person name="Submissions S."/>
        </authorList>
    </citation>
    <scope>NUCLEOTIDE SEQUENCE [LARGE SCALE GENOMIC DNA]</scope>
    <source>
        <strain evidence="2 3">SM16</strain>
    </source>
</reference>
<sequence>MKIGMQMSKSSMAAVTSRSARFPAAVLAAAAFSVVTLPVPASAAGPAPRPEVFRKLIDCRKLVDPQARLACFDTNAAAVDAAEANKEIVLFDRQAVSKARKTLFGLTLPTFDMFGDKSEGAKEEEEGFSSIESVVKGVQRNGDGKYVLTLEDGAKWVQVER</sequence>
<feature type="chain" id="PRO_5045660225" evidence="1">
    <location>
        <begin position="44"/>
        <end position="161"/>
    </location>
</feature>
<dbReference type="EMBL" id="FXUI01000001">
    <property type="protein sequence ID" value="SMP53718.1"/>
    <property type="molecule type" value="Genomic_DNA"/>
</dbReference>
<proteinExistence type="predicted"/>
<evidence type="ECO:0000313" key="3">
    <source>
        <dbReference type="Proteomes" id="UP001157910"/>
    </source>
</evidence>
<gene>
    <name evidence="2" type="ORF">SAMN06296065_101466</name>
</gene>
<comment type="caution">
    <text evidence="2">The sequence shown here is derived from an EMBL/GenBank/DDBJ whole genome shotgun (WGS) entry which is preliminary data.</text>
</comment>
<evidence type="ECO:0000313" key="2">
    <source>
        <dbReference type="EMBL" id="SMP53718.1"/>
    </source>
</evidence>
<keyword evidence="1" id="KW-0732">Signal</keyword>
<keyword evidence="3" id="KW-1185">Reference proteome</keyword>
<accession>A0ABY1PZ54</accession>
<organism evidence="2 3">
    <name type="scientific">Novosphingobium panipatense</name>
    <dbReference type="NCBI Taxonomy" id="428991"/>
    <lineage>
        <taxon>Bacteria</taxon>
        <taxon>Pseudomonadati</taxon>
        <taxon>Pseudomonadota</taxon>
        <taxon>Alphaproteobacteria</taxon>
        <taxon>Sphingomonadales</taxon>
        <taxon>Sphingomonadaceae</taxon>
        <taxon>Novosphingobium</taxon>
    </lineage>
</organism>
<protein>
    <submittedName>
        <fullName evidence="2">Uncharacterized protein</fullName>
    </submittedName>
</protein>